<evidence type="ECO:0000256" key="2">
    <source>
        <dbReference type="ARBA" id="ARBA00023163"/>
    </source>
</evidence>
<dbReference type="InterPro" id="IPR018060">
    <property type="entry name" value="HTH_AraC"/>
</dbReference>
<dbReference type="PROSITE" id="PS01124">
    <property type="entry name" value="HTH_ARAC_FAMILY_2"/>
    <property type="match status" value="1"/>
</dbReference>
<keyword evidence="2" id="KW-0804">Transcription</keyword>
<dbReference type="EMBL" id="CP073910">
    <property type="protein sequence ID" value="QUT05321.1"/>
    <property type="molecule type" value="Genomic_DNA"/>
</dbReference>
<proteinExistence type="predicted"/>
<feature type="domain" description="HTH araC/xylS-type" evidence="3">
    <location>
        <begin position="189"/>
        <end position="287"/>
    </location>
</feature>
<sequence>MTHIQLAEAITQFARMDGIHDTAIPRLTLIRWSRTGEPIHMLQRPAVCIIAQGRKQVISGDALLTYGPDAYLVAALDVPITGMVTQADEAEPYLCFCLYLDPALLSDILLTLPSRNDAAEDGPALSLHAIAPEMADCATRLVMLLGQEQDAAVLAPLVERELLYRLLIGSQGQQMHAIASPDSRIGQIGRVIGWLKQHFNEPFSANHLAGQAGMSLSSFHQHFKAMTAMSPLQYQKQLRLQEARRLMLSGHIDAADAGFRVGYDSPSQFSREYSRTFGAPPIRDMSKLRANPDLPLAI</sequence>
<dbReference type="PANTHER" id="PTHR43436">
    <property type="entry name" value="ARAC-FAMILY TRANSCRIPTIONAL REGULATOR"/>
    <property type="match status" value="1"/>
</dbReference>
<dbReference type="Pfam" id="PF12833">
    <property type="entry name" value="HTH_18"/>
    <property type="match status" value="1"/>
</dbReference>
<accession>A0A975Q159</accession>
<dbReference type="Gene3D" id="1.10.10.60">
    <property type="entry name" value="Homeodomain-like"/>
    <property type="match status" value="2"/>
</dbReference>
<dbReference type="PANTHER" id="PTHR43436:SF1">
    <property type="entry name" value="TRANSCRIPTIONAL REGULATORY PROTEIN"/>
    <property type="match status" value="1"/>
</dbReference>
<evidence type="ECO:0000259" key="3">
    <source>
        <dbReference type="PROSITE" id="PS01124"/>
    </source>
</evidence>
<keyword evidence="5" id="KW-1185">Reference proteome</keyword>
<organism evidence="4 5">
    <name type="scientific">Sphingobium phenoxybenzoativorans</name>
    <dbReference type="NCBI Taxonomy" id="1592790"/>
    <lineage>
        <taxon>Bacteria</taxon>
        <taxon>Pseudomonadati</taxon>
        <taxon>Pseudomonadota</taxon>
        <taxon>Alphaproteobacteria</taxon>
        <taxon>Sphingomonadales</taxon>
        <taxon>Sphingomonadaceae</taxon>
        <taxon>Sphingobium</taxon>
    </lineage>
</organism>
<dbReference type="KEGG" id="spph:KFK14_20390"/>
<name>A0A975Q159_9SPHN</name>
<evidence type="ECO:0000256" key="1">
    <source>
        <dbReference type="ARBA" id="ARBA00023015"/>
    </source>
</evidence>
<dbReference type="AlphaFoldDB" id="A0A975Q159"/>
<evidence type="ECO:0000313" key="4">
    <source>
        <dbReference type="EMBL" id="QUT05321.1"/>
    </source>
</evidence>
<gene>
    <name evidence="4" type="ORF">KFK14_20390</name>
</gene>
<evidence type="ECO:0000313" key="5">
    <source>
        <dbReference type="Proteomes" id="UP000681425"/>
    </source>
</evidence>
<dbReference type="RefSeq" id="WP_212608983.1">
    <property type="nucleotide sequence ID" value="NZ_CP073910.1"/>
</dbReference>
<dbReference type="SMART" id="SM00342">
    <property type="entry name" value="HTH_ARAC"/>
    <property type="match status" value="1"/>
</dbReference>
<dbReference type="Proteomes" id="UP000681425">
    <property type="component" value="Chromosome"/>
</dbReference>
<dbReference type="GO" id="GO:0003700">
    <property type="term" value="F:DNA-binding transcription factor activity"/>
    <property type="evidence" value="ECO:0007669"/>
    <property type="project" value="InterPro"/>
</dbReference>
<protein>
    <submittedName>
        <fullName evidence="4">AraC family transcriptional regulator</fullName>
    </submittedName>
</protein>
<dbReference type="GO" id="GO:0043565">
    <property type="term" value="F:sequence-specific DNA binding"/>
    <property type="evidence" value="ECO:0007669"/>
    <property type="project" value="InterPro"/>
</dbReference>
<dbReference type="SUPFAM" id="SSF46689">
    <property type="entry name" value="Homeodomain-like"/>
    <property type="match status" value="2"/>
</dbReference>
<dbReference type="InterPro" id="IPR009057">
    <property type="entry name" value="Homeodomain-like_sf"/>
</dbReference>
<reference evidence="4" key="1">
    <citation type="submission" date="2021-04" db="EMBL/GenBank/DDBJ databases">
        <title>Isolation of p-tert-butylphenol degrading bacteria Sphingobium phenoxybenzoativorans Tas13 from active sludge.</title>
        <authorList>
            <person name="Li Y."/>
        </authorList>
    </citation>
    <scope>NUCLEOTIDE SEQUENCE</scope>
    <source>
        <strain evidence="4">Tas13</strain>
    </source>
</reference>
<dbReference type="Pfam" id="PF06719">
    <property type="entry name" value="AraC_N"/>
    <property type="match status" value="1"/>
</dbReference>
<keyword evidence="1" id="KW-0805">Transcription regulation</keyword>
<dbReference type="InterPro" id="IPR009594">
    <property type="entry name" value="Tscrpt_reg_HTH_AraC_N"/>
</dbReference>